<reference evidence="2 3" key="1">
    <citation type="submission" date="2018-11" db="EMBL/GenBank/DDBJ databases">
        <authorList>
            <consortium name="Pathogen Informatics"/>
        </authorList>
    </citation>
    <scope>NUCLEOTIDE SEQUENCE [LARGE SCALE GENOMIC DNA]</scope>
</reference>
<feature type="compositionally biased region" description="Polar residues" evidence="1">
    <location>
        <begin position="305"/>
        <end position="320"/>
    </location>
</feature>
<sequence length="320" mass="34327">GPPEPPPTGDFIRPPAKPWTGADNKQFYDSNNGNSLNDYEGNLGRSNPSSEYGPNTSGKHGGGHSPSASPNYVPDSSSSETGLNGYPGQEPDNQLYDERRQDKHRLTQEPDNQLYDERRQDKHRLTVGKTTGQEPDNQLYDERRQDKHRLTVGKTTGAGGGETTGAGGGETPGAGGDSTFDKHNPKVLVGELLTDTNPITGRVGPSGEALLERGELLTDTNPITGRVGPSGEALLEREPESPLIKVSVNPENMDTQEPERSWKTSTEYEKNDKNHIPDGTDLKMNVKCCPCCNSAPGSSSPNGPKGTTNDLNPPGQSGNR</sequence>
<dbReference type="AlphaFoldDB" id="A0A3P7JEN0"/>
<feature type="compositionally biased region" description="Low complexity" evidence="1">
    <location>
        <begin position="293"/>
        <end position="304"/>
    </location>
</feature>
<feature type="compositionally biased region" description="Polar residues" evidence="1">
    <location>
        <begin position="66"/>
        <end position="82"/>
    </location>
</feature>
<keyword evidence="3" id="KW-1185">Reference proteome</keyword>
<feature type="compositionally biased region" description="Basic and acidic residues" evidence="1">
    <location>
        <begin position="140"/>
        <end position="149"/>
    </location>
</feature>
<feature type="non-terminal residue" evidence="2">
    <location>
        <position position="320"/>
    </location>
</feature>
<evidence type="ECO:0000313" key="2">
    <source>
        <dbReference type="EMBL" id="VDM84101.1"/>
    </source>
</evidence>
<feature type="non-terminal residue" evidence="2">
    <location>
        <position position="1"/>
    </location>
</feature>
<feature type="region of interest" description="Disordered" evidence="1">
    <location>
        <begin position="1"/>
        <end position="183"/>
    </location>
</feature>
<feature type="compositionally biased region" description="Basic and acidic residues" evidence="1">
    <location>
        <begin position="115"/>
        <end position="124"/>
    </location>
</feature>
<gene>
    <name evidence="2" type="ORF">SVUK_LOCUS19099</name>
</gene>
<dbReference type="EMBL" id="UYYB01127624">
    <property type="protein sequence ID" value="VDM84101.1"/>
    <property type="molecule type" value="Genomic_DNA"/>
</dbReference>
<dbReference type="Proteomes" id="UP000270094">
    <property type="component" value="Unassembled WGS sequence"/>
</dbReference>
<feature type="compositionally biased region" description="Basic and acidic residues" evidence="1">
    <location>
        <begin position="96"/>
        <end position="108"/>
    </location>
</feature>
<feature type="compositionally biased region" description="Polar residues" evidence="1">
    <location>
        <begin position="44"/>
        <end position="58"/>
    </location>
</feature>
<evidence type="ECO:0000256" key="1">
    <source>
        <dbReference type="SAM" id="MobiDB-lite"/>
    </source>
</evidence>
<protein>
    <submittedName>
        <fullName evidence="2">Uncharacterized protein</fullName>
    </submittedName>
</protein>
<name>A0A3P7JEN0_STRVU</name>
<feature type="compositionally biased region" description="Basic and acidic residues" evidence="1">
    <location>
        <begin position="257"/>
        <end position="281"/>
    </location>
</feature>
<organism evidence="2 3">
    <name type="scientific">Strongylus vulgaris</name>
    <name type="common">Blood worm</name>
    <dbReference type="NCBI Taxonomy" id="40348"/>
    <lineage>
        <taxon>Eukaryota</taxon>
        <taxon>Metazoa</taxon>
        <taxon>Ecdysozoa</taxon>
        <taxon>Nematoda</taxon>
        <taxon>Chromadorea</taxon>
        <taxon>Rhabditida</taxon>
        <taxon>Rhabditina</taxon>
        <taxon>Rhabditomorpha</taxon>
        <taxon>Strongyloidea</taxon>
        <taxon>Strongylidae</taxon>
        <taxon>Strongylus</taxon>
    </lineage>
</organism>
<evidence type="ECO:0000313" key="3">
    <source>
        <dbReference type="Proteomes" id="UP000270094"/>
    </source>
</evidence>
<feature type="region of interest" description="Disordered" evidence="1">
    <location>
        <begin position="247"/>
        <end position="320"/>
    </location>
</feature>
<accession>A0A3P7JEN0</accession>
<feature type="compositionally biased region" description="Polar residues" evidence="1">
    <location>
        <begin position="27"/>
        <end position="37"/>
    </location>
</feature>
<feature type="compositionally biased region" description="Gly residues" evidence="1">
    <location>
        <begin position="156"/>
        <end position="176"/>
    </location>
</feature>
<proteinExistence type="predicted"/>